<sequence>MTLKEFYDKIEGDFDGTVARLGSEAFAEKFVIRFLNDDSFKILNDSLEKKDFDEAFRGAHTLKGLCLTLGFSKLAKSGSDITEALRAGKHGEAQEMMAAVSKDYSETISAIKELQL</sequence>
<dbReference type="InterPro" id="IPR008207">
    <property type="entry name" value="Sig_transdc_His_kin_Hpt_dom"/>
</dbReference>
<dbReference type="SUPFAM" id="SSF47226">
    <property type="entry name" value="Histidine-containing phosphotransfer domain, HPT domain"/>
    <property type="match status" value="1"/>
</dbReference>
<keyword evidence="1" id="KW-0597">Phosphoprotein</keyword>
<dbReference type="PROSITE" id="PS50894">
    <property type="entry name" value="HPT"/>
    <property type="match status" value="1"/>
</dbReference>
<feature type="modified residue" description="Phosphohistidine" evidence="1">
    <location>
        <position position="60"/>
    </location>
</feature>
<proteinExistence type="predicted"/>
<evidence type="ECO:0000313" key="4">
    <source>
        <dbReference type="Proteomes" id="UP000824159"/>
    </source>
</evidence>
<dbReference type="Gene3D" id="1.20.120.160">
    <property type="entry name" value="HPT domain"/>
    <property type="match status" value="1"/>
</dbReference>
<gene>
    <name evidence="3" type="ORF">IAD12_08945</name>
</gene>
<evidence type="ECO:0000259" key="2">
    <source>
        <dbReference type="PROSITE" id="PS50894"/>
    </source>
</evidence>
<dbReference type="GO" id="GO:0000160">
    <property type="term" value="P:phosphorelay signal transduction system"/>
    <property type="evidence" value="ECO:0007669"/>
    <property type="project" value="InterPro"/>
</dbReference>
<protein>
    <submittedName>
        <fullName evidence="3">Hpt domain-containing protein</fullName>
    </submittedName>
</protein>
<dbReference type="Pfam" id="PF01627">
    <property type="entry name" value="Hpt"/>
    <property type="match status" value="1"/>
</dbReference>
<dbReference type="Proteomes" id="UP000824159">
    <property type="component" value="Unassembled WGS sequence"/>
</dbReference>
<organism evidence="3 4">
    <name type="scientific">Candidatus Allocopromorpha excrementavium</name>
    <dbReference type="NCBI Taxonomy" id="2840741"/>
    <lineage>
        <taxon>Bacteria</taxon>
        <taxon>Bacillati</taxon>
        <taxon>Bacillota</taxon>
        <taxon>Clostridia</taxon>
        <taxon>Eubacteriales</taxon>
        <taxon>Eubacteriaceae</taxon>
        <taxon>Eubacteriaceae incertae sedis</taxon>
        <taxon>Candidatus Allocopromorpha</taxon>
    </lineage>
</organism>
<feature type="domain" description="HPt" evidence="2">
    <location>
        <begin position="21"/>
        <end position="116"/>
    </location>
</feature>
<reference evidence="3" key="2">
    <citation type="journal article" date="2021" name="PeerJ">
        <title>Extensive microbial diversity within the chicken gut microbiome revealed by metagenomics and culture.</title>
        <authorList>
            <person name="Gilroy R."/>
            <person name="Ravi A."/>
            <person name="Getino M."/>
            <person name="Pursley I."/>
            <person name="Horton D.L."/>
            <person name="Alikhan N.F."/>
            <person name="Baker D."/>
            <person name="Gharbi K."/>
            <person name="Hall N."/>
            <person name="Watson M."/>
            <person name="Adriaenssens E.M."/>
            <person name="Foster-Nyarko E."/>
            <person name="Jarju S."/>
            <person name="Secka A."/>
            <person name="Antonio M."/>
            <person name="Oren A."/>
            <person name="Chaudhuri R.R."/>
            <person name="La Ragione R."/>
            <person name="Hildebrand F."/>
            <person name="Pallen M.J."/>
        </authorList>
    </citation>
    <scope>NUCLEOTIDE SEQUENCE</scope>
    <source>
        <strain evidence="3">CHK176-22527</strain>
    </source>
</reference>
<dbReference type="AlphaFoldDB" id="A0A9D1HG83"/>
<reference evidence="3" key="1">
    <citation type="submission" date="2020-10" db="EMBL/GenBank/DDBJ databases">
        <authorList>
            <person name="Gilroy R."/>
        </authorList>
    </citation>
    <scope>NUCLEOTIDE SEQUENCE</scope>
    <source>
        <strain evidence="3">CHK176-22527</strain>
    </source>
</reference>
<evidence type="ECO:0000256" key="1">
    <source>
        <dbReference type="PROSITE-ProRule" id="PRU00110"/>
    </source>
</evidence>
<comment type="caution">
    <text evidence="3">The sequence shown here is derived from an EMBL/GenBank/DDBJ whole genome shotgun (WGS) entry which is preliminary data.</text>
</comment>
<dbReference type="EMBL" id="DVLX01000105">
    <property type="protein sequence ID" value="HIU00348.1"/>
    <property type="molecule type" value="Genomic_DNA"/>
</dbReference>
<dbReference type="InterPro" id="IPR036641">
    <property type="entry name" value="HPT_dom_sf"/>
</dbReference>
<evidence type="ECO:0000313" key="3">
    <source>
        <dbReference type="EMBL" id="HIU00348.1"/>
    </source>
</evidence>
<accession>A0A9D1HG83</accession>
<name>A0A9D1HG83_9FIRM</name>